<dbReference type="Pfam" id="PF02557">
    <property type="entry name" value="VanY"/>
    <property type="match status" value="1"/>
</dbReference>
<reference evidence="7 8" key="1">
    <citation type="submission" date="2020-02" db="EMBL/GenBank/DDBJ databases">
        <title>Geodermatophilus sabuli CPCC 205279 I12A-02694.</title>
        <authorList>
            <person name="Jiang Z."/>
        </authorList>
    </citation>
    <scope>NUCLEOTIDE SEQUENCE [LARGE SCALE GENOMIC DNA]</scope>
    <source>
        <strain evidence="7 8">I12A-02694</strain>
    </source>
</reference>
<dbReference type="Gene3D" id="3.90.1720.10">
    <property type="entry name" value="endopeptidase domain like (from Nostoc punctiforme)"/>
    <property type="match status" value="1"/>
</dbReference>
<keyword evidence="7" id="KW-0121">Carboxypeptidase</keyword>
<dbReference type="InterPro" id="IPR009045">
    <property type="entry name" value="Zn_M74/Hedgehog-like"/>
</dbReference>
<keyword evidence="8" id="KW-1185">Reference proteome</keyword>
<dbReference type="InterPro" id="IPR051794">
    <property type="entry name" value="PG_Endopeptidase_C40"/>
</dbReference>
<feature type="domain" description="NlpC/P60" evidence="6">
    <location>
        <begin position="288"/>
        <end position="414"/>
    </location>
</feature>
<evidence type="ECO:0000256" key="3">
    <source>
        <dbReference type="ARBA" id="ARBA00022801"/>
    </source>
</evidence>
<evidence type="ECO:0000313" key="8">
    <source>
        <dbReference type="Proteomes" id="UP000470246"/>
    </source>
</evidence>
<dbReference type="Gene3D" id="3.30.1380.10">
    <property type="match status" value="1"/>
</dbReference>
<feature type="coiled-coil region" evidence="5">
    <location>
        <begin position="175"/>
        <end position="220"/>
    </location>
</feature>
<evidence type="ECO:0000256" key="5">
    <source>
        <dbReference type="SAM" id="Coils"/>
    </source>
</evidence>
<proteinExistence type="inferred from homology"/>
<accession>A0A7K3W8Y5</accession>
<dbReference type="SUPFAM" id="SSF54001">
    <property type="entry name" value="Cysteine proteinases"/>
    <property type="match status" value="1"/>
</dbReference>
<dbReference type="InterPro" id="IPR003709">
    <property type="entry name" value="VanY-like_core_dom"/>
</dbReference>
<dbReference type="GO" id="GO:0006508">
    <property type="term" value="P:proteolysis"/>
    <property type="evidence" value="ECO:0007669"/>
    <property type="project" value="UniProtKB-KW"/>
</dbReference>
<name>A0A7K3W8Y5_9ACTN</name>
<evidence type="ECO:0000256" key="2">
    <source>
        <dbReference type="ARBA" id="ARBA00022670"/>
    </source>
</evidence>
<evidence type="ECO:0000256" key="1">
    <source>
        <dbReference type="ARBA" id="ARBA00007074"/>
    </source>
</evidence>
<dbReference type="GO" id="GO:0004180">
    <property type="term" value="F:carboxypeptidase activity"/>
    <property type="evidence" value="ECO:0007669"/>
    <property type="project" value="UniProtKB-KW"/>
</dbReference>
<dbReference type="SUPFAM" id="SSF55166">
    <property type="entry name" value="Hedgehog/DD-peptidase"/>
    <property type="match status" value="1"/>
</dbReference>
<evidence type="ECO:0000256" key="4">
    <source>
        <dbReference type="ARBA" id="ARBA00022807"/>
    </source>
</evidence>
<keyword evidence="2" id="KW-0645">Protease</keyword>
<organism evidence="7 8">
    <name type="scientific">Geodermatophilus sabuli</name>
    <dbReference type="NCBI Taxonomy" id="1564158"/>
    <lineage>
        <taxon>Bacteria</taxon>
        <taxon>Bacillati</taxon>
        <taxon>Actinomycetota</taxon>
        <taxon>Actinomycetes</taxon>
        <taxon>Geodermatophilales</taxon>
        <taxon>Geodermatophilaceae</taxon>
        <taxon>Geodermatophilus</taxon>
    </lineage>
</organism>
<dbReference type="InterPro" id="IPR000064">
    <property type="entry name" value="NLP_P60_dom"/>
</dbReference>
<dbReference type="EMBL" id="JAAGWF010000028">
    <property type="protein sequence ID" value="NEK60357.1"/>
    <property type="molecule type" value="Genomic_DNA"/>
</dbReference>
<dbReference type="GO" id="GO:0008234">
    <property type="term" value="F:cysteine-type peptidase activity"/>
    <property type="evidence" value="ECO:0007669"/>
    <property type="project" value="UniProtKB-KW"/>
</dbReference>
<dbReference type="Gene3D" id="6.10.250.3150">
    <property type="match status" value="1"/>
</dbReference>
<dbReference type="PANTHER" id="PTHR47359">
    <property type="entry name" value="PEPTIDOGLYCAN DL-ENDOPEPTIDASE CWLO"/>
    <property type="match status" value="1"/>
</dbReference>
<keyword evidence="4" id="KW-0788">Thiol protease</keyword>
<dbReference type="Pfam" id="PF00877">
    <property type="entry name" value="NLPC_P60"/>
    <property type="match status" value="1"/>
</dbReference>
<dbReference type="CDD" id="cd14814">
    <property type="entry name" value="Peptidase_M15"/>
    <property type="match status" value="1"/>
</dbReference>
<keyword evidence="5" id="KW-0175">Coiled coil</keyword>
<evidence type="ECO:0000259" key="6">
    <source>
        <dbReference type="PROSITE" id="PS51935"/>
    </source>
</evidence>
<dbReference type="InterPro" id="IPR038765">
    <property type="entry name" value="Papain-like_cys_pep_sf"/>
</dbReference>
<sequence length="574" mass="57934">MRTGPRWRPGRRALSSLSVVAVAAVLVLLPTGPVAASVDGGTTGVPDSPALDDLQERAADVQADLLVRQTRVVEARAALTAAEAAATEAEAVIAAADVELARTRALVAQHASALYRDGADLSALTLLLSGGDPGDVVLAAGYLEVAERHAAAVVAAAEVQRQASVARRAAAAEALATERDRAAQLAVQIQELEAAAAAATGQLEDALADVERELTRQRQAQDVADGQAAADWRARLDQLAAAGVLAPPAAALLDPAAGLPAGLVPVGAAAGGVQPGAAQLPTSLLVLPAETLAAVTAAVDALGAPYASGATGPDAWGCGSLVQAVYRSAGIALPGDQAGLFSATARIDLADLLPGDLVFLGTDRAGLGHVGIAVGPRTVLTADARAGAVVARPLPADLVIAVGRPSLGPRSGAPAPGPEAAGLREECGDTLHRPSVDGPRAWGGYPNGLIPPSAMCPLEAPGHALRCDAAAAHRALSTAYAGVFGTPLCTTDSYRTYAAQVRLYGEKPALAAVPGTSEHGWGLAVDLCGGVESFGTPQYAWMAANAARFGFVHPSWADPGHGREEPWHWEYAGA</sequence>
<dbReference type="Proteomes" id="UP000470246">
    <property type="component" value="Unassembled WGS sequence"/>
</dbReference>
<evidence type="ECO:0000313" key="7">
    <source>
        <dbReference type="EMBL" id="NEK60357.1"/>
    </source>
</evidence>
<keyword evidence="3" id="KW-0378">Hydrolase</keyword>
<dbReference type="RefSeq" id="WP_163483989.1">
    <property type="nucleotide sequence ID" value="NZ_JAAGWF010000028.1"/>
</dbReference>
<gene>
    <name evidence="7" type="ORF">GCU56_21095</name>
</gene>
<dbReference type="PANTHER" id="PTHR47359:SF3">
    <property type="entry name" value="NLP_P60 DOMAIN-CONTAINING PROTEIN-RELATED"/>
    <property type="match status" value="1"/>
</dbReference>
<protein>
    <submittedName>
        <fullName evidence="7">D-alanyl-D-alanine carboxypeptidase</fullName>
    </submittedName>
</protein>
<comment type="similarity">
    <text evidence="1">Belongs to the peptidase C40 family.</text>
</comment>
<comment type="caution">
    <text evidence="7">The sequence shown here is derived from an EMBL/GenBank/DDBJ whole genome shotgun (WGS) entry which is preliminary data.</text>
</comment>
<dbReference type="PROSITE" id="PS51935">
    <property type="entry name" value="NLPC_P60"/>
    <property type="match status" value="1"/>
</dbReference>
<dbReference type="AlphaFoldDB" id="A0A7K3W8Y5"/>